<sequence length="132" mass="13966">MSKHFTKLRIYIAPVILAAFILSCGFDQTVSDAVSNTINPPKVDVIPKALIANGSRTVNVNATVTLDGTPSFDPQQKKITYAWTLVAPNGSSAALGSATATVTSFIAEKGGYYTVTLQVTNESGEVSEIRTI</sequence>
<evidence type="ECO:0008006" key="2">
    <source>
        <dbReference type="Google" id="ProtNLM"/>
    </source>
</evidence>
<dbReference type="Pfam" id="PF22352">
    <property type="entry name" value="K319L-like_PKD"/>
    <property type="match status" value="1"/>
</dbReference>
<name>A0A3B1BQW0_9ZZZZ</name>
<dbReference type="EMBL" id="UOGA01000081">
    <property type="protein sequence ID" value="VAX16941.1"/>
    <property type="molecule type" value="Genomic_DNA"/>
</dbReference>
<reference evidence="1" key="1">
    <citation type="submission" date="2018-06" db="EMBL/GenBank/DDBJ databases">
        <authorList>
            <person name="Zhirakovskaya E."/>
        </authorList>
    </citation>
    <scope>NUCLEOTIDE SEQUENCE</scope>
</reference>
<evidence type="ECO:0000313" key="1">
    <source>
        <dbReference type="EMBL" id="VAX16941.1"/>
    </source>
</evidence>
<dbReference type="InterPro" id="IPR013783">
    <property type="entry name" value="Ig-like_fold"/>
</dbReference>
<proteinExistence type="predicted"/>
<feature type="non-terminal residue" evidence="1">
    <location>
        <position position="132"/>
    </location>
</feature>
<gene>
    <name evidence="1" type="ORF">MNBD_NITROSPINAE04-122</name>
</gene>
<dbReference type="InterPro" id="IPR035986">
    <property type="entry name" value="PKD_dom_sf"/>
</dbReference>
<protein>
    <recommendedName>
        <fullName evidence="2">PKD domain-containing protein</fullName>
    </recommendedName>
</protein>
<dbReference type="SUPFAM" id="SSF49299">
    <property type="entry name" value="PKD domain"/>
    <property type="match status" value="1"/>
</dbReference>
<dbReference type="AlphaFoldDB" id="A0A3B1BQW0"/>
<dbReference type="PROSITE" id="PS51257">
    <property type="entry name" value="PROKAR_LIPOPROTEIN"/>
    <property type="match status" value="1"/>
</dbReference>
<organism evidence="1">
    <name type="scientific">hydrothermal vent metagenome</name>
    <dbReference type="NCBI Taxonomy" id="652676"/>
    <lineage>
        <taxon>unclassified sequences</taxon>
        <taxon>metagenomes</taxon>
        <taxon>ecological metagenomes</taxon>
    </lineage>
</organism>
<accession>A0A3B1BQW0</accession>
<dbReference type="Gene3D" id="2.60.40.10">
    <property type="entry name" value="Immunoglobulins"/>
    <property type="match status" value="1"/>
</dbReference>